<gene>
    <name evidence="3 5 6" type="primary">rgs16</name>
</gene>
<dbReference type="GeneTree" id="ENSGT00940000154416"/>
<dbReference type="Proteomes" id="UP000008143">
    <property type="component" value="Chromosome 4"/>
</dbReference>
<comment type="function">
    <text evidence="1">Regulates G protein-coupled receptor signaling cascades, including signaling downstream of the N-formylpeptide chemoattractant receptors and leukotriene receptors. Inhibits B cell chemotaxis. Inhibits signal transduction by increasing the GTPase activity of G protein alpha subunits, thereby driving them into their inactive GDP-bound form.</text>
</comment>
<protein>
    <submittedName>
        <fullName evidence="5">Regulator of G-protein signaling 16 isoform X1</fullName>
    </submittedName>
    <submittedName>
        <fullName evidence="3">Regulator of G-protein-signaling 16</fullName>
    </submittedName>
</protein>
<evidence type="ECO:0000313" key="4">
    <source>
        <dbReference type="Proteomes" id="UP000008143"/>
    </source>
</evidence>
<dbReference type="Bgee" id="ENSXETG00000024669">
    <property type="expression patterns" value="Expressed in brain and 5 other cell types or tissues"/>
</dbReference>
<evidence type="ECO:0000259" key="2">
    <source>
        <dbReference type="PROSITE" id="PS50132"/>
    </source>
</evidence>
<dbReference type="PANTHER" id="PTHR10845:SF275">
    <property type="entry name" value="REGULATOR OF G-PROTEIN SIGNALING 16 ISOFORM X1"/>
    <property type="match status" value="1"/>
</dbReference>
<dbReference type="PROSITE" id="PS50132">
    <property type="entry name" value="RGS"/>
    <property type="match status" value="1"/>
</dbReference>
<dbReference type="RefSeq" id="XP_031755769.1">
    <property type="nucleotide sequence ID" value="XM_031899909.1"/>
</dbReference>
<dbReference type="Ensembl" id="ENSXETT00000118692">
    <property type="protein sequence ID" value="ENSXETP00000104871"/>
    <property type="gene ID" value="ENSXETG00000024669"/>
</dbReference>
<dbReference type="FunFam" id="1.10.167.10:FF:000001">
    <property type="entry name" value="Putative regulator of g-protein signaling 12"/>
    <property type="match status" value="1"/>
</dbReference>
<reference evidence="5" key="3">
    <citation type="submission" date="2025-04" db="UniProtKB">
        <authorList>
            <consortium name="RefSeq"/>
        </authorList>
    </citation>
    <scope>IDENTIFICATION</scope>
    <source>
        <strain evidence="5">Nigerian</strain>
        <tissue evidence="5">Liver and blood</tissue>
    </source>
</reference>
<reference evidence="3" key="2">
    <citation type="submission" date="2021-03" db="UniProtKB">
        <authorList>
            <consortium name="Ensembl"/>
        </authorList>
    </citation>
    <scope>IDENTIFICATION</scope>
</reference>
<dbReference type="SMART" id="SM00315">
    <property type="entry name" value="RGS"/>
    <property type="match status" value="1"/>
</dbReference>
<name>A0A803JAK1_XENTR</name>
<dbReference type="PANTHER" id="PTHR10845">
    <property type="entry name" value="REGULATOR OF G PROTEIN SIGNALING"/>
    <property type="match status" value="1"/>
</dbReference>
<dbReference type="GeneID" id="100170622"/>
<reference evidence="3" key="1">
    <citation type="journal article" date="2010" name="Science">
        <title>The genome of the Western clawed frog Xenopus tropicalis.</title>
        <authorList>
            <person name="Hellsten U."/>
            <person name="Harland R.M."/>
            <person name="Gilchrist M.J."/>
            <person name="Hendrix D."/>
            <person name="Jurka J."/>
            <person name="Kapitonov V."/>
            <person name="Ovcharenko I."/>
            <person name="Putnam N.H."/>
            <person name="Shu S."/>
            <person name="Taher L."/>
            <person name="Blitz I.L."/>
            <person name="Blumberg B."/>
            <person name="Dichmann D.S."/>
            <person name="Dubchak I."/>
            <person name="Amaya E."/>
            <person name="Detter J.C."/>
            <person name="Fletcher R."/>
            <person name="Gerhard D.S."/>
            <person name="Goodstein D."/>
            <person name="Graves T."/>
            <person name="Grigoriev I.V."/>
            <person name="Grimwood J."/>
            <person name="Kawashima T."/>
            <person name="Lindquist E."/>
            <person name="Lucas S.M."/>
            <person name="Mead P.E."/>
            <person name="Mitros T."/>
            <person name="Ogino H."/>
            <person name="Ohta Y."/>
            <person name="Poliakov A.V."/>
            <person name="Pollet N."/>
            <person name="Robert J."/>
            <person name="Salamov A."/>
            <person name="Sater A.K."/>
            <person name="Schmutz J."/>
            <person name="Terry A."/>
            <person name="Vize P.D."/>
            <person name="Warren W.C."/>
            <person name="Wells D."/>
            <person name="Wills A."/>
            <person name="Wilson R.K."/>
            <person name="Zimmerman L.B."/>
            <person name="Zorn A.M."/>
            <person name="Grainger R."/>
            <person name="Grammer T."/>
            <person name="Khokha M.K."/>
            <person name="Richardson P.M."/>
            <person name="Rokhsar D.S."/>
        </authorList>
    </citation>
    <scope>NUCLEOTIDE SEQUENCE [LARGE SCALE GENOMIC DNA]</scope>
    <source>
        <strain evidence="3">Nigerian</strain>
    </source>
</reference>
<proteinExistence type="predicted"/>
<dbReference type="InterPro" id="IPR044926">
    <property type="entry name" value="RGS_subdomain_2"/>
</dbReference>
<dbReference type="Reactome" id="R-XTR-418597">
    <property type="pathway name" value="G alpha (z) signalling events"/>
</dbReference>
<keyword evidence="4" id="KW-1185">Reference proteome</keyword>
<dbReference type="OrthoDB" id="196547at2759"/>
<evidence type="ECO:0000313" key="6">
    <source>
        <dbReference type="Xenbase" id="XB-GENE-5753967"/>
    </source>
</evidence>
<dbReference type="AGR" id="Xenbase:XB-GENE-5753967"/>
<feature type="domain" description="RGS" evidence="2">
    <location>
        <begin position="106"/>
        <end position="222"/>
    </location>
</feature>
<evidence type="ECO:0000313" key="5">
    <source>
        <dbReference type="RefSeq" id="XP_031755769.1"/>
    </source>
</evidence>
<dbReference type="Reactome" id="R-XTR-416476">
    <property type="pathway name" value="G alpha (q) signalling events"/>
</dbReference>
<evidence type="ECO:0000256" key="1">
    <source>
        <dbReference type="ARBA" id="ARBA00053238"/>
    </source>
</evidence>
<evidence type="ECO:0000313" key="3">
    <source>
        <dbReference type="Ensembl" id="ENSXETP00000104871"/>
    </source>
</evidence>
<dbReference type="Xenbase" id="XB-GENE-5753967">
    <property type="gene designation" value="rgs16"/>
</dbReference>
<dbReference type="Pfam" id="PF00615">
    <property type="entry name" value="RGS"/>
    <property type="match status" value="1"/>
</dbReference>
<organism evidence="3">
    <name type="scientific">Xenopus tropicalis</name>
    <name type="common">Western clawed frog</name>
    <name type="synonym">Silurana tropicalis</name>
    <dbReference type="NCBI Taxonomy" id="8364"/>
    <lineage>
        <taxon>Eukaryota</taxon>
        <taxon>Metazoa</taxon>
        <taxon>Chordata</taxon>
        <taxon>Craniata</taxon>
        <taxon>Vertebrata</taxon>
        <taxon>Euteleostomi</taxon>
        <taxon>Amphibia</taxon>
        <taxon>Batrachia</taxon>
        <taxon>Anura</taxon>
        <taxon>Pipoidea</taxon>
        <taxon>Pipidae</taxon>
        <taxon>Xenopodinae</taxon>
        <taxon>Xenopus</taxon>
        <taxon>Silurana</taxon>
    </lineage>
</organism>
<sequence>MGVCVIHSASEYCCDHLFILCAKYIFVIGSTTPASRNPVCAAERPQYPSSSVPFKPARLLRVKELRSSMATLLHKVDLEHHLVTSGWYMRDTKASSLNDVLRWKESFSHLLRSKEGRSTFHGFLQTEFSEENLEFWEACEDYKKTRWVKRLPSKAQGIFQEFLLIGSPKEVNIDHRARELIYQKMAVPCRNCFDAAQEQIRILMEKDSYPRFLKSPIYTKLLKQASQRTASFT</sequence>
<dbReference type="Gene3D" id="1.10.167.10">
    <property type="entry name" value="Regulator of G-protein Signalling 4, domain 2"/>
    <property type="match status" value="1"/>
</dbReference>
<dbReference type="SUPFAM" id="SSF48097">
    <property type="entry name" value="Regulator of G-protein signaling, RGS"/>
    <property type="match status" value="1"/>
</dbReference>
<dbReference type="InterPro" id="IPR036305">
    <property type="entry name" value="RGS_sf"/>
</dbReference>
<dbReference type="PRINTS" id="PR01301">
    <property type="entry name" value="RGSPROTEIN"/>
</dbReference>
<dbReference type="OMA" id="SASEYCC"/>
<dbReference type="AlphaFoldDB" id="A0A803JAK1"/>
<dbReference type="InterPro" id="IPR016137">
    <property type="entry name" value="RGS"/>
</dbReference>
<dbReference type="CTD" id="6004"/>
<dbReference type="Reactome" id="R-XTR-418594">
    <property type="pathway name" value="G alpha (i) signalling events"/>
</dbReference>
<accession>A0A803JAK1</accession>